<evidence type="ECO:0008006" key="8">
    <source>
        <dbReference type="Google" id="ProtNLM"/>
    </source>
</evidence>
<sequence>MGRESLYLAAKTLLAQVQGCLPPSIPLIQATLLLAVYEYANGRPEVAFVTVAACARMAYGARIHDRRHLLHKASRLEVEEAANTWWGIVLCERAFLSEVDDLEQPMATTLPPGDSQLPVGREVLDRGEIINSGSIPNNPVSCVATAGIGGFGRAAQACCLLDQVLRGLVISDVNTKLPLLESLDRTIQSFLSLLLTRTEHKVLPYCTALAVTVRMLFTLHTHILNIPHQVTHANLRTLDEWKKGSLAALDTATTMAIDMAHCHRADLPADGTNNTSPIHIYVVSAAIRHMRTRLRTGNRDTLWPESAEDELGSYLRRLQNQWVA</sequence>
<organism evidence="6 7">
    <name type="scientific">Aspergillus lucknowensis</name>
    <dbReference type="NCBI Taxonomy" id="176173"/>
    <lineage>
        <taxon>Eukaryota</taxon>
        <taxon>Fungi</taxon>
        <taxon>Dikarya</taxon>
        <taxon>Ascomycota</taxon>
        <taxon>Pezizomycotina</taxon>
        <taxon>Eurotiomycetes</taxon>
        <taxon>Eurotiomycetidae</taxon>
        <taxon>Eurotiales</taxon>
        <taxon>Aspergillaceae</taxon>
        <taxon>Aspergillus</taxon>
        <taxon>Aspergillus subgen. Nidulantes</taxon>
    </lineage>
</organism>
<comment type="subcellular location">
    <subcellularLocation>
        <location evidence="1">Nucleus</location>
    </subcellularLocation>
</comment>
<dbReference type="RefSeq" id="XP_070881474.1">
    <property type="nucleotide sequence ID" value="XM_071033874.1"/>
</dbReference>
<dbReference type="PANTHER" id="PTHR47338">
    <property type="entry name" value="ZN(II)2CYS6 TRANSCRIPTION FACTOR (EUROFUNG)-RELATED"/>
    <property type="match status" value="1"/>
</dbReference>
<keyword evidence="7" id="KW-1185">Reference proteome</keyword>
<evidence type="ECO:0000313" key="7">
    <source>
        <dbReference type="Proteomes" id="UP001610432"/>
    </source>
</evidence>
<protein>
    <recommendedName>
        <fullName evidence="8">Transcription factor domain-containing protein</fullName>
    </recommendedName>
</protein>
<evidence type="ECO:0000256" key="2">
    <source>
        <dbReference type="ARBA" id="ARBA00022723"/>
    </source>
</evidence>
<dbReference type="InterPro" id="IPR050815">
    <property type="entry name" value="TF_fung"/>
</dbReference>
<keyword evidence="5" id="KW-0539">Nucleus</keyword>
<dbReference type="EMBL" id="JBFXLQ010000066">
    <property type="protein sequence ID" value="KAL2862495.1"/>
    <property type="molecule type" value="Genomic_DNA"/>
</dbReference>
<keyword evidence="2" id="KW-0479">Metal-binding</keyword>
<evidence type="ECO:0000256" key="1">
    <source>
        <dbReference type="ARBA" id="ARBA00004123"/>
    </source>
</evidence>
<evidence type="ECO:0000256" key="5">
    <source>
        <dbReference type="ARBA" id="ARBA00023242"/>
    </source>
</evidence>
<gene>
    <name evidence="6" type="ORF">BJX67DRAFT_385520</name>
</gene>
<proteinExistence type="predicted"/>
<keyword evidence="4" id="KW-0804">Transcription</keyword>
<dbReference type="CDD" id="cd12148">
    <property type="entry name" value="fungal_TF_MHR"/>
    <property type="match status" value="1"/>
</dbReference>
<dbReference type="PANTHER" id="PTHR47338:SF20">
    <property type="entry name" value="ZN(II)2CYS6 TRANSCRIPTION FACTOR (EUROFUNG)"/>
    <property type="match status" value="1"/>
</dbReference>
<dbReference type="GeneID" id="98148946"/>
<reference evidence="6 7" key="1">
    <citation type="submission" date="2024-07" db="EMBL/GenBank/DDBJ databases">
        <title>Section-level genome sequencing and comparative genomics of Aspergillus sections Usti and Cavernicolus.</title>
        <authorList>
            <consortium name="Lawrence Berkeley National Laboratory"/>
            <person name="Nybo J.L."/>
            <person name="Vesth T.C."/>
            <person name="Theobald S."/>
            <person name="Frisvad J.C."/>
            <person name="Larsen T.O."/>
            <person name="Kjaerboelling I."/>
            <person name="Rothschild-Mancinelli K."/>
            <person name="Lyhne E.K."/>
            <person name="Kogle M.E."/>
            <person name="Barry K."/>
            <person name="Clum A."/>
            <person name="Na H."/>
            <person name="Ledsgaard L."/>
            <person name="Lin J."/>
            <person name="Lipzen A."/>
            <person name="Kuo A."/>
            <person name="Riley R."/>
            <person name="Mondo S."/>
            <person name="Labutti K."/>
            <person name="Haridas S."/>
            <person name="Pangalinan J."/>
            <person name="Salamov A.A."/>
            <person name="Simmons B.A."/>
            <person name="Magnuson J.K."/>
            <person name="Chen J."/>
            <person name="Drula E."/>
            <person name="Henrissat B."/>
            <person name="Wiebenga A."/>
            <person name="Lubbers R.J."/>
            <person name="Gomes A.C."/>
            <person name="Macurrencykelacurrency M.R."/>
            <person name="Stajich J."/>
            <person name="Grigoriev I.V."/>
            <person name="Mortensen U.H."/>
            <person name="De Vries R.P."/>
            <person name="Baker S.E."/>
            <person name="Andersen M.R."/>
        </authorList>
    </citation>
    <scope>NUCLEOTIDE SEQUENCE [LARGE SCALE GENOMIC DNA]</scope>
    <source>
        <strain evidence="6 7">CBS 449.75</strain>
    </source>
</reference>
<accession>A0ABR4LD99</accession>
<name>A0ABR4LD99_9EURO</name>
<evidence type="ECO:0000256" key="3">
    <source>
        <dbReference type="ARBA" id="ARBA00023015"/>
    </source>
</evidence>
<keyword evidence="3" id="KW-0805">Transcription regulation</keyword>
<comment type="caution">
    <text evidence="6">The sequence shown here is derived from an EMBL/GenBank/DDBJ whole genome shotgun (WGS) entry which is preliminary data.</text>
</comment>
<dbReference type="Proteomes" id="UP001610432">
    <property type="component" value="Unassembled WGS sequence"/>
</dbReference>
<evidence type="ECO:0000256" key="4">
    <source>
        <dbReference type="ARBA" id="ARBA00023163"/>
    </source>
</evidence>
<evidence type="ECO:0000313" key="6">
    <source>
        <dbReference type="EMBL" id="KAL2862495.1"/>
    </source>
</evidence>